<dbReference type="InterPro" id="IPR027806">
    <property type="entry name" value="HARBI1_dom"/>
</dbReference>
<comment type="cofactor">
    <cofactor evidence="1">
        <name>a divalent metal cation</name>
        <dbReference type="ChEBI" id="CHEBI:60240"/>
    </cofactor>
</comment>
<protein>
    <recommendedName>
        <fullName evidence="3">DDE Tnp4 domain-containing protein</fullName>
    </recommendedName>
</protein>
<dbReference type="OMA" id="WRDENIH"/>
<dbReference type="HOGENOM" id="CLU_018552_6_2_1"/>
<sequence>IVVDEAFQLQTFTMRPYPSKNLNKEQRIFNYRLSRARRVVENAFGILTSRWRIYQKPINTSLETVDAIIKATICLHNLLMNESFYCVASYADRTSINGEILEGDWRRTNFNCFNDANNTSFASNNYTRRANEIRNIFTDYFMNEGQVPWQDEVI</sequence>
<gene>
    <name evidence="4" type="ORF">SINV_08660</name>
</gene>
<evidence type="ECO:0000256" key="2">
    <source>
        <dbReference type="ARBA" id="ARBA00022723"/>
    </source>
</evidence>
<feature type="non-terminal residue" evidence="4">
    <location>
        <position position="1"/>
    </location>
</feature>
<evidence type="ECO:0000259" key="3">
    <source>
        <dbReference type="Pfam" id="PF13359"/>
    </source>
</evidence>
<evidence type="ECO:0000256" key="1">
    <source>
        <dbReference type="ARBA" id="ARBA00001968"/>
    </source>
</evidence>
<keyword evidence="2" id="KW-0479">Metal-binding</keyword>
<dbReference type="Pfam" id="PF13359">
    <property type="entry name" value="DDE_Tnp_4"/>
    <property type="match status" value="1"/>
</dbReference>
<organism>
    <name type="scientific">Solenopsis invicta</name>
    <name type="common">Red imported fire ant</name>
    <name type="synonym">Solenopsis wagneri</name>
    <dbReference type="NCBI Taxonomy" id="13686"/>
    <lineage>
        <taxon>Eukaryota</taxon>
        <taxon>Metazoa</taxon>
        <taxon>Ecdysozoa</taxon>
        <taxon>Arthropoda</taxon>
        <taxon>Hexapoda</taxon>
        <taxon>Insecta</taxon>
        <taxon>Pterygota</taxon>
        <taxon>Neoptera</taxon>
        <taxon>Endopterygota</taxon>
        <taxon>Hymenoptera</taxon>
        <taxon>Apocrita</taxon>
        <taxon>Aculeata</taxon>
        <taxon>Formicoidea</taxon>
        <taxon>Formicidae</taxon>
        <taxon>Myrmicinae</taxon>
        <taxon>Solenopsis</taxon>
    </lineage>
</organism>
<dbReference type="GO" id="GO:0046872">
    <property type="term" value="F:metal ion binding"/>
    <property type="evidence" value="ECO:0007669"/>
    <property type="project" value="UniProtKB-KW"/>
</dbReference>
<evidence type="ECO:0000313" key="4">
    <source>
        <dbReference type="EMBL" id="EFZ16048.1"/>
    </source>
</evidence>
<proteinExistence type="predicted"/>
<name>E9ITQ6_SOLIN</name>
<dbReference type="AlphaFoldDB" id="E9ITQ6"/>
<accession>E9ITQ6</accession>
<reference evidence="4" key="1">
    <citation type="journal article" date="2011" name="Proc. Natl. Acad. Sci. U.S.A.">
        <title>The genome of the fire ant Solenopsis invicta.</title>
        <authorList>
            <person name="Wurm Y."/>
            <person name="Wang J."/>
            <person name="Riba-Grognuz O."/>
            <person name="Corona M."/>
            <person name="Nygaard S."/>
            <person name="Hunt B.G."/>
            <person name="Ingram K.K."/>
            <person name="Falquet L."/>
            <person name="Nipitwattanaphon M."/>
            <person name="Gotzek D."/>
            <person name="Dijkstra M.B."/>
            <person name="Oettler J."/>
            <person name="Comtesse F."/>
            <person name="Shih C.J."/>
            <person name="Wu W.J."/>
            <person name="Yang C.C."/>
            <person name="Thomas J."/>
            <person name="Beaudoing E."/>
            <person name="Pradervand S."/>
            <person name="Flegel V."/>
            <person name="Cook E.D."/>
            <person name="Fabbretti R."/>
            <person name="Stockinger H."/>
            <person name="Long L."/>
            <person name="Farmerie W.G."/>
            <person name="Oakey J."/>
            <person name="Boomsma J.J."/>
            <person name="Pamilo P."/>
            <person name="Yi S.V."/>
            <person name="Heinze J."/>
            <person name="Goodisman M.A."/>
            <person name="Farinelli L."/>
            <person name="Harshman K."/>
            <person name="Hulo N."/>
            <person name="Cerutti L."/>
            <person name="Xenarios I."/>
            <person name="Shoemaker D."/>
            <person name="Keller L."/>
        </authorList>
    </citation>
    <scope>NUCLEOTIDE SEQUENCE [LARGE SCALE GENOMIC DNA]</scope>
</reference>
<feature type="domain" description="DDE Tnp4" evidence="3">
    <location>
        <begin position="1"/>
        <end position="77"/>
    </location>
</feature>
<feature type="non-terminal residue" evidence="4">
    <location>
        <position position="154"/>
    </location>
</feature>
<dbReference type="EMBL" id="GL765636">
    <property type="protein sequence ID" value="EFZ16048.1"/>
    <property type="molecule type" value="Genomic_DNA"/>
</dbReference>